<organism evidence="1">
    <name type="scientific">viral metagenome</name>
    <dbReference type="NCBI Taxonomy" id="1070528"/>
    <lineage>
        <taxon>unclassified sequences</taxon>
        <taxon>metagenomes</taxon>
        <taxon>organismal metagenomes</taxon>
    </lineage>
</organism>
<reference evidence="1" key="1">
    <citation type="journal article" date="2020" name="Nature">
        <title>Giant virus diversity and host interactions through global metagenomics.</title>
        <authorList>
            <person name="Schulz F."/>
            <person name="Roux S."/>
            <person name="Paez-Espino D."/>
            <person name="Jungbluth S."/>
            <person name="Walsh D.A."/>
            <person name="Denef V.J."/>
            <person name="McMahon K.D."/>
            <person name="Konstantinidis K.T."/>
            <person name="Eloe-Fadrosh E.A."/>
            <person name="Kyrpides N.C."/>
            <person name="Woyke T."/>
        </authorList>
    </citation>
    <scope>NUCLEOTIDE SEQUENCE</scope>
    <source>
        <strain evidence="1">GVMAG-S-1101164-164</strain>
    </source>
</reference>
<accession>A0A6C0K1H1</accession>
<protein>
    <submittedName>
        <fullName evidence="1">Uncharacterized protein</fullName>
    </submittedName>
</protein>
<sequence>MAFEYLETEYICAHKAFMDVLNVRTNLWKELDKALKKYRRIRRSFDEIKPPYDTTSEVYIQKTKDFDNANDALKCASTAYDAYDCANFVKIRDISDIAKQEYNRAVKLRIKEMFPVNLAKKLKQIAFERRLHAITVWAAARVPRRKA</sequence>
<evidence type="ECO:0000313" key="1">
    <source>
        <dbReference type="EMBL" id="QHU09904.1"/>
    </source>
</evidence>
<name>A0A6C0K1H1_9ZZZZ</name>
<dbReference type="EMBL" id="MN740746">
    <property type="protein sequence ID" value="QHU09904.1"/>
    <property type="molecule type" value="Genomic_DNA"/>
</dbReference>
<proteinExistence type="predicted"/>
<dbReference type="AlphaFoldDB" id="A0A6C0K1H1"/>